<dbReference type="GO" id="GO:0015074">
    <property type="term" value="P:DNA integration"/>
    <property type="evidence" value="ECO:0007669"/>
    <property type="project" value="InterPro"/>
</dbReference>
<dbReference type="OrthoDB" id="52928at2"/>
<evidence type="ECO:0000313" key="4">
    <source>
        <dbReference type="Proteomes" id="UP000294853"/>
    </source>
</evidence>
<feature type="region of interest" description="Disordered" evidence="1">
    <location>
        <begin position="467"/>
        <end position="507"/>
    </location>
</feature>
<feature type="compositionally biased region" description="Polar residues" evidence="1">
    <location>
        <begin position="1"/>
        <end position="20"/>
    </location>
</feature>
<evidence type="ECO:0000256" key="1">
    <source>
        <dbReference type="SAM" id="MobiDB-lite"/>
    </source>
</evidence>
<organism evidence="3 4">
    <name type="scientific">Nocardioides seonyuensis</name>
    <dbReference type="NCBI Taxonomy" id="2518371"/>
    <lineage>
        <taxon>Bacteria</taxon>
        <taxon>Bacillati</taxon>
        <taxon>Actinomycetota</taxon>
        <taxon>Actinomycetes</taxon>
        <taxon>Propionibacteriales</taxon>
        <taxon>Nocardioidaceae</taxon>
        <taxon>Nocardioides</taxon>
    </lineage>
</organism>
<dbReference type="InterPro" id="IPR036397">
    <property type="entry name" value="RNaseH_sf"/>
</dbReference>
<dbReference type="Proteomes" id="UP000294853">
    <property type="component" value="Chromosome"/>
</dbReference>
<reference evidence="3 4" key="1">
    <citation type="submission" date="2019-03" db="EMBL/GenBank/DDBJ databases">
        <title>Three New Species of Nocardioides, Nocardioides euryhalodurans sp. nov., Nocardioides seonyuensis sp. nov. and Nocardioides eburneoflavus sp. nov. Iolated from Soil.</title>
        <authorList>
            <person name="Roh S.G."/>
            <person name="Lee C."/>
            <person name="Kim M.-K."/>
            <person name="Kim S.B."/>
        </authorList>
    </citation>
    <scope>NUCLEOTIDE SEQUENCE [LARGE SCALE GENOMIC DNA]</scope>
    <source>
        <strain evidence="3 4">MMS17-SY207-3</strain>
    </source>
</reference>
<dbReference type="AlphaFoldDB" id="A0A4P7IFN2"/>
<accession>A0A4P7IFN2</accession>
<dbReference type="Pfam" id="PF09299">
    <property type="entry name" value="Mu-transpos_C"/>
    <property type="match status" value="1"/>
</dbReference>
<dbReference type="PANTHER" id="PTHR35004">
    <property type="entry name" value="TRANSPOSASE RV3428C-RELATED"/>
    <property type="match status" value="1"/>
</dbReference>
<sequence length="554" mass="62297">MGMSVTSIHMTGSTSRSSIGQRREALEHLSRVRDDLGHIPGVVLVEVAGHLGVHPDHLSKMLRQFRATRTVAQRPGSTYKKCLPDEDRAKVAYFKCRGVAAKAYEDLKMAGVLPDGLSLRGFQRRVNEWPEALRACARGGYREMVKHQYFNVEHVPYRGYAYGTDHTKLPIRVLPTERGAQPIWPWLSVLVDLKTRLAMAYLLTADTPNSQDNIDLLAEGIRGWYTPEGVFVGGKPEFLRTDRGGDYISEALSANLINLDIGRQFTEPYSSWQNGRVERLNGTIDRDFAPDIPGFHPGGEDDYTRRALHTPVPVTSLLTLETLDRRLGDFFGEYNNRVHSALSGRTPLEAWAEDDQPVAAADQTTIVNAMSHRVSRRLHHYGIEIRGAIYGHPTLARLRKENVDTVNIRYHEHDRHHIEVFVGDEWACTASKSTVQSEHHRLGVLAVRAAQRREAERLTRLADRQRVEDERARLREEGVDESEWPLLPPDPDEDETAVPDLPEIPDGVDLADVIDSAVAYSDTLGSSLSGNRLERWEDRLSQNPQPDPDEEGAA</sequence>
<dbReference type="GO" id="GO:0003676">
    <property type="term" value="F:nucleic acid binding"/>
    <property type="evidence" value="ECO:0007669"/>
    <property type="project" value="InterPro"/>
</dbReference>
<evidence type="ECO:0000313" key="3">
    <source>
        <dbReference type="EMBL" id="QBX56075.1"/>
    </source>
</evidence>
<dbReference type="InterPro" id="IPR001584">
    <property type="entry name" value="Integrase_cat-core"/>
</dbReference>
<dbReference type="Gene3D" id="3.30.420.10">
    <property type="entry name" value="Ribonuclease H-like superfamily/Ribonuclease H"/>
    <property type="match status" value="1"/>
</dbReference>
<dbReference type="InterPro" id="IPR015378">
    <property type="entry name" value="Transposase-like_Mu_C"/>
</dbReference>
<feature type="region of interest" description="Disordered" evidence="1">
    <location>
        <begin position="1"/>
        <end position="22"/>
    </location>
</feature>
<keyword evidence="4" id="KW-1185">Reference proteome</keyword>
<name>A0A4P7IFN2_9ACTN</name>
<proteinExistence type="predicted"/>
<dbReference type="SUPFAM" id="SSF53098">
    <property type="entry name" value="Ribonuclease H-like"/>
    <property type="match status" value="1"/>
</dbReference>
<dbReference type="InterPro" id="IPR012337">
    <property type="entry name" value="RNaseH-like_sf"/>
</dbReference>
<dbReference type="PROSITE" id="PS50994">
    <property type="entry name" value="INTEGRASE"/>
    <property type="match status" value="1"/>
</dbReference>
<protein>
    <recommendedName>
        <fullName evidence="2">Integrase catalytic domain-containing protein</fullName>
    </recommendedName>
</protein>
<feature type="compositionally biased region" description="Basic and acidic residues" evidence="1">
    <location>
        <begin position="467"/>
        <end position="477"/>
    </location>
</feature>
<evidence type="ECO:0000259" key="2">
    <source>
        <dbReference type="PROSITE" id="PS50994"/>
    </source>
</evidence>
<gene>
    <name evidence="3" type="ORF">EXE58_11780</name>
</gene>
<dbReference type="KEGG" id="nsn:EXE58_11780"/>
<dbReference type="EMBL" id="CP038436">
    <property type="protein sequence ID" value="QBX56075.1"/>
    <property type="molecule type" value="Genomic_DNA"/>
</dbReference>
<feature type="domain" description="Integrase catalytic" evidence="2">
    <location>
        <begin position="152"/>
        <end position="355"/>
    </location>
</feature>
<feature type="region of interest" description="Disordered" evidence="1">
    <location>
        <begin position="523"/>
        <end position="554"/>
    </location>
</feature>